<gene>
    <name evidence="2" type="ORF">RRG08_016547</name>
</gene>
<dbReference type="Proteomes" id="UP001283361">
    <property type="component" value="Unassembled WGS sequence"/>
</dbReference>
<proteinExistence type="predicted"/>
<keyword evidence="1" id="KW-0812">Transmembrane</keyword>
<evidence type="ECO:0000313" key="2">
    <source>
        <dbReference type="EMBL" id="KAK3753532.1"/>
    </source>
</evidence>
<sequence>MKASGIYEKDQDDCDLQIRWQFIMEHSSFPLNHTVNNASTAATVIDLSEVFAKLPFRNAYNEGRDVIPTFYLPLLAFGITSIFSTWLCILNLVTRTM</sequence>
<keyword evidence="1" id="KW-0472">Membrane</keyword>
<accession>A0AAE0YQM2</accession>
<keyword evidence="3" id="KW-1185">Reference proteome</keyword>
<name>A0AAE0YQM2_9GAST</name>
<reference evidence="2" key="1">
    <citation type="journal article" date="2023" name="G3 (Bethesda)">
        <title>A reference genome for the long-term kleptoplast-retaining sea slug Elysia crispata morphotype clarki.</title>
        <authorList>
            <person name="Eastman K.E."/>
            <person name="Pendleton A.L."/>
            <person name="Shaikh M.A."/>
            <person name="Suttiyut T."/>
            <person name="Ogas R."/>
            <person name="Tomko P."/>
            <person name="Gavelis G."/>
            <person name="Widhalm J.R."/>
            <person name="Wisecaver J.H."/>
        </authorList>
    </citation>
    <scope>NUCLEOTIDE SEQUENCE</scope>
    <source>
        <strain evidence="2">ECLA1</strain>
    </source>
</reference>
<evidence type="ECO:0000256" key="1">
    <source>
        <dbReference type="SAM" id="Phobius"/>
    </source>
</evidence>
<evidence type="ECO:0000313" key="3">
    <source>
        <dbReference type="Proteomes" id="UP001283361"/>
    </source>
</evidence>
<feature type="transmembrane region" description="Helical" evidence="1">
    <location>
        <begin position="70"/>
        <end position="93"/>
    </location>
</feature>
<dbReference type="EMBL" id="JAWDGP010005710">
    <property type="protein sequence ID" value="KAK3753532.1"/>
    <property type="molecule type" value="Genomic_DNA"/>
</dbReference>
<comment type="caution">
    <text evidence="2">The sequence shown here is derived from an EMBL/GenBank/DDBJ whole genome shotgun (WGS) entry which is preliminary data.</text>
</comment>
<dbReference type="AlphaFoldDB" id="A0AAE0YQM2"/>
<organism evidence="2 3">
    <name type="scientific">Elysia crispata</name>
    <name type="common">lettuce slug</name>
    <dbReference type="NCBI Taxonomy" id="231223"/>
    <lineage>
        <taxon>Eukaryota</taxon>
        <taxon>Metazoa</taxon>
        <taxon>Spiralia</taxon>
        <taxon>Lophotrochozoa</taxon>
        <taxon>Mollusca</taxon>
        <taxon>Gastropoda</taxon>
        <taxon>Heterobranchia</taxon>
        <taxon>Euthyneura</taxon>
        <taxon>Panpulmonata</taxon>
        <taxon>Sacoglossa</taxon>
        <taxon>Placobranchoidea</taxon>
        <taxon>Plakobranchidae</taxon>
        <taxon>Elysia</taxon>
    </lineage>
</organism>
<keyword evidence="1" id="KW-1133">Transmembrane helix</keyword>
<protein>
    <submittedName>
        <fullName evidence="2">Uncharacterized protein</fullName>
    </submittedName>
</protein>